<feature type="region of interest" description="Disordered" evidence="1">
    <location>
        <begin position="168"/>
        <end position="219"/>
    </location>
</feature>
<evidence type="ECO:0000313" key="3">
    <source>
        <dbReference type="EMBL" id="KAF2128022.1"/>
    </source>
</evidence>
<feature type="region of interest" description="Disordered" evidence="1">
    <location>
        <begin position="1"/>
        <end position="23"/>
    </location>
</feature>
<evidence type="ECO:0000256" key="2">
    <source>
        <dbReference type="SAM" id="Phobius"/>
    </source>
</evidence>
<dbReference type="RefSeq" id="XP_033522411.1">
    <property type="nucleotide sequence ID" value="XM_033663944.1"/>
</dbReference>
<feature type="compositionally biased region" description="Basic and acidic residues" evidence="1">
    <location>
        <begin position="116"/>
        <end position="127"/>
    </location>
</feature>
<gene>
    <name evidence="3" type="ORF">P153DRAFT_294269</name>
</gene>
<keyword evidence="2" id="KW-0472">Membrane</keyword>
<dbReference type="EMBL" id="ML977509">
    <property type="protein sequence ID" value="KAF2128022.1"/>
    <property type="molecule type" value="Genomic_DNA"/>
</dbReference>
<feature type="compositionally biased region" description="Low complexity" evidence="1">
    <location>
        <begin position="171"/>
        <end position="217"/>
    </location>
</feature>
<sequence>MNVFSFKRAGAHQPLDGERPAKRISTPAGQRLSIVLENSHSKCFQPDSSAKINVNTTTTYCNDPTHQHVDAALHVHPTPRKARLTSFFAGGRLGIPSTDDRSRNGSGSNLSVSVWSDKDGDKFGQVRDRKHGGTRRGYGRKRIIIVAAIVIALIVALAVGLALGLKKKSSDSTSSTSPGSSETSPTPTSGDSQPVSTDTSTTTDSPPTSTSTLSPSTAPENFPVGKYSFITYLDTVNKNCTSDPNTWTCNPITDYYSDPQKALAIMNWEITGSAGAYKLTSRDDGEVLSMTFQNQELELLDEGKDTERYKFQMSRTKSVNMTGTLGDTKGDFECDYGTTTLQGHLYTKLQRDYPDDTISVDDTGYSAWPYAARIEQVAAGGQNIPSCKTTSGEEVTDGVTSQDAGSLCSCLYKNWTPTVKS</sequence>
<accession>A0A6A6A7R2</accession>
<name>A0A6A6A7R2_9PLEO</name>
<dbReference type="Proteomes" id="UP000799771">
    <property type="component" value="Unassembled WGS sequence"/>
</dbReference>
<evidence type="ECO:0000313" key="4">
    <source>
        <dbReference type="Proteomes" id="UP000799771"/>
    </source>
</evidence>
<dbReference type="GeneID" id="54404376"/>
<reference evidence="3" key="1">
    <citation type="journal article" date="2020" name="Stud. Mycol.">
        <title>101 Dothideomycetes genomes: a test case for predicting lifestyles and emergence of pathogens.</title>
        <authorList>
            <person name="Haridas S."/>
            <person name="Albert R."/>
            <person name="Binder M."/>
            <person name="Bloem J."/>
            <person name="Labutti K."/>
            <person name="Salamov A."/>
            <person name="Andreopoulos B."/>
            <person name="Baker S."/>
            <person name="Barry K."/>
            <person name="Bills G."/>
            <person name="Bluhm B."/>
            <person name="Cannon C."/>
            <person name="Castanera R."/>
            <person name="Culley D."/>
            <person name="Daum C."/>
            <person name="Ezra D."/>
            <person name="Gonzalez J."/>
            <person name="Henrissat B."/>
            <person name="Kuo A."/>
            <person name="Liang C."/>
            <person name="Lipzen A."/>
            <person name="Lutzoni F."/>
            <person name="Magnuson J."/>
            <person name="Mondo S."/>
            <person name="Nolan M."/>
            <person name="Ohm R."/>
            <person name="Pangilinan J."/>
            <person name="Park H.-J."/>
            <person name="Ramirez L."/>
            <person name="Alfaro M."/>
            <person name="Sun H."/>
            <person name="Tritt A."/>
            <person name="Yoshinaga Y."/>
            <person name="Zwiers L.-H."/>
            <person name="Turgeon B."/>
            <person name="Goodwin S."/>
            <person name="Spatafora J."/>
            <person name="Crous P."/>
            <person name="Grigoriev I."/>
        </authorList>
    </citation>
    <scope>NUCLEOTIDE SEQUENCE</scope>
    <source>
        <strain evidence="3">CBS 119687</strain>
    </source>
</reference>
<dbReference type="AlphaFoldDB" id="A0A6A6A7R2"/>
<keyword evidence="2" id="KW-0812">Transmembrane</keyword>
<organism evidence="3 4">
    <name type="scientific">Dothidotthia symphoricarpi CBS 119687</name>
    <dbReference type="NCBI Taxonomy" id="1392245"/>
    <lineage>
        <taxon>Eukaryota</taxon>
        <taxon>Fungi</taxon>
        <taxon>Dikarya</taxon>
        <taxon>Ascomycota</taxon>
        <taxon>Pezizomycotina</taxon>
        <taxon>Dothideomycetes</taxon>
        <taxon>Pleosporomycetidae</taxon>
        <taxon>Pleosporales</taxon>
        <taxon>Dothidotthiaceae</taxon>
        <taxon>Dothidotthia</taxon>
    </lineage>
</organism>
<protein>
    <recommendedName>
        <fullName evidence="5">Tat pathway signal sequence</fullName>
    </recommendedName>
</protein>
<feature type="transmembrane region" description="Helical" evidence="2">
    <location>
        <begin position="143"/>
        <end position="165"/>
    </location>
</feature>
<feature type="region of interest" description="Disordered" evidence="1">
    <location>
        <begin position="95"/>
        <end position="136"/>
    </location>
</feature>
<keyword evidence="4" id="KW-1185">Reference proteome</keyword>
<dbReference type="OrthoDB" id="5296155at2759"/>
<evidence type="ECO:0008006" key="5">
    <source>
        <dbReference type="Google" id="ProtNLM"/>
    </source>
</evidence>
<evidence type="ECO:0000256" key="1">
    <source>
        <dbReference type="SAM" id="MobiDB-lite"/>
    </source>
</evidence>
<keyword evidence="2" id="KW-1133">Transmembrane helix</keyword>
<feature type="compositionally biased region" description="Polar residues" evidence="1">
    <location>
        <begin position="104"/>
        <end position="114"/>
    </location>
</feature>
<proteinExistence type="predicted"/>